<evidence type="ECO:0000313" key="7">
    <source>
        <dbReference type="Proteomes" id="UP000525686"/>
    </source>
</evidence>
<sequence>MRRRIWALPAMALALGLLGTPATAAPTHTPAKAPGAVAGQASTGQLAAHPGHQRGKGKSLAFAAVLTGDQEISDKGRRGAGDRDGEAVIVMKIKGNKLVFALKWRGIKAPSAGHIHIGGAGRNGDVKVPLFGTAMPRTARAAAGHVKLDNAAIAQAIGKNPGGFYVNIHNKEFPGGAVRGQLRHLGKAVNPLDIIKAGKMRAFASGFQEVSDNGLPLAGDLDGFGVAFVDPRHDRAHYSLAWLNIGTPQAAHIHEGGAGRNGKVRFPLFTEPVPSNVFALSGVVNKLDPAGLKHIAGNSRHFYFNLHNKEFPGGAIRGQLHH</sequence>
<dbReference type="Pfam" id="PF07452">
    <property type="entry name" value="CHRD"/>
    <property type="match status" value="2"/>
</dbReference>
<feature type="signal peptide" evidence="2">
    <location>
        <begin position="1"/>
        <end position="24"/>
    </location>
</feature>
<gene>
    <name evidence="4" type="ORF">H3146_12570</name>
    <name evidence="5" type="ORF">H3147_03650</name>
</gene>
<evidence type="ECO:0000313" key="4">
    <source>
        <dbReference type="EMBL" id="MBB1254196.1"/>
    </source>
</evidence>
<keyword evidence="2" id="KW-0732">Signal</keyword>
<dbReference type="AlphaFoldDB" id="A0A7W3ZRK9"/>
<reference evidence="6 7" key="1">
    <citation type="submission" date="2020-05" db="EMBL/GenBank/DDBJ databases">
        <title>Classification of alakaliphilic streptomycetes isolated from an alkaline soil next to Lonar Crater, India and a proposal for the recognition of Streptomyces alkaliterrae sp. nov.</title>
        <authorList>
            <person name="Golinska P."/>
        </authorList>
    </citation>
    <scope>NUCLEOTIDE SEQUENCE [LARGE SCALE GENOMIC DNA]</scope>
    <source>
        <strain evidence="7">OF3</strain>
        <strain evidence="6">OF8</strain>
    </source>
</reference>
<evidence type="ECO:0000313" key="5">
    <source>
        <dbReference type="EMBL" id="MBB1257923.1"/>
    </source>
</evidence>
<evidence type="ECO:0000259" key="3">
    <source>
        <dbReference type="PROSITE" id="PS50933"/>
    </source>
</evidence>
<protein>
    <submittedName>
        <fullName evidence="5">CHRD domain-containing protein</fullName>
    </submittedName>
</protein>
<dbReference type="EMBL" id="JABJWZ010000094">
    <property type="protein sequence ID" value="MBB1254196.1"/>
    <property type="molecule type" value="Genomic_DNA"/>
</dbReference>
<accession>A0A7W3ZRK9</accession>
<evidence type="ECO:0000313" key="6">
    <source>
        <dbReference type="Proteomes" id="UP000517765"/>
    </source>
</evidence>
<dbReference type="SMART" id="SM00754">
    <property type="entry name" value="CHRD"/>
    <property type="match status" value="2"/>
</dbReference>
<dbReference type="Proteomes" id="UP000517765">
    <property type="component" value="Unassembled WGS sequence"/>
</dbReference>
<feature type="region of interest" description="Disordered" evidence="1">
    <location>
        <begin position="26"/>
        <end position="58"/>
    </location>
</feature>
<comment type="caution">
    <text evidence="5">The sequence shown here is derived from an EMBL/GenBank/DDBJ whole genome shotgun (WGS) entry which is preliminary data.</text>
</comment>
<feature type="domain" description="CHRD" evidence="3">
    <location>
        <begin position="58"/>
        <end position="187"/>
    </location>
</feature>
<evidence type="ECO:0000256" key="1">
    <source>
        <dbReference type="SAM" id="MobiDB-lite"/>
    </source>
</evidence>
<evidence type="ECO:0000256" key="2">
    <source>
        <dbReference type="SAM" id="SignalP"/>
    </source>
</evidence>
<feature type="chain" id="PRO_5044130323" evidence="2">
    <location>
        <begin position="25"/>
        <end position="322"/>
    </location>
</feature>
<proteinExistence type="predicted"/>
<reference evidence="5" key="2">
    <citation type="journal article" name="Syst. Appl. Microbiol.">
        <title>Streptomyces alkaliterrae sp. nov., isolated from an alkaline soil, and emended descriptions of Streptomyces alkaliphilus, Streptomyces calidiresistens and Streptomyces durbertensis.</title>
        <authorList>
            <person name="Swiecimska M."/>
            <person name="Golinska P."/>
            <person name="Nouioui I."/>
            <person name="Wypij M."/>
            <person name="Rai M."/>
            <person name="Sangal V."/>
            <person name="Goodfellow M."/>
        </authorList>
    </citation>
    <scope>NUCLEOTIDE SEQUENCE</scope>
    <source>
        <strain evidence="4">OF3</strain>
        <strain evidence="5">OF8</strain>
    </source>
</reference>
<name>A0A7W3ZRK9_9ACTN</name>
<dbReference type="Proteomes" id="UP000525686">
    <property type="component" value="Unassembled WGS sequence"/>
</dbReference>
<dbReference type="EMBL" id="JABJXA010000013">
    <property type="protein sequence ID" value="MBB1257923.1"/>
    <property type="molecule type" value="Genomic_DNA"/>
</dbReference>
<organism evidence="5 6">
    <name type="scientific">Streptomyces alkaliterrae</name>
    <dbReference type="NCBI Taxonomy" id="2213162"/>
    <lineage>
        <taxon>Bacteria</taxon>
        <taxon>Bacillati</taxon>
        <taxon>Actinomycetota</taxon>
        <taxon>Actinomycetes</taxon>
        <taxon>Kitasatosporales</taxon>
        <taxon>Streptomycetaceae</taxon>
        <taxon>Streptomyces</taxon>
    </lineage>
</organism>
<dbReference type="InterPro" id="IPR010895">
    <property type="entry name" value="CHRD"/>
</dbReference>
<feature type="compositionally biased region" description="Low complexity" evidence="1">
    <location>
        <begin position="26"/>
        <end position="36"/>
    </location>
</feature>
<dbReference type="RefSeq" id="WP_181354405.1">
    <property type="nucleotide sequence ID" value="NZ_JABJWZ010000094.1"/>
</dbReference>
<dbReference type="PROSITE" id="PS50933">
    <property type="entry name" value="CHRD"/>
    <property type="match status" value="1"/>
</dbReference>